<comment type="caution">
    <text evidence="1">The sequence shown here is derived from an EMBL/GenBank/DDBJ whole genome shotgun (WGS) entry which is preliminary data.</text>
</comment>
<proteinExistence type="predicted"/>
<dbReference type="Proteomes" id="UP000070258">
    <property type="component" value="Unassembled WGS sequence"/>
</dbReference>
<gene>
    <name evidence="1" type="ORF">AXK60_23575</name>
</gene>
<protein>
    <recommendedName>
        <fullName evidence="3">Ribbon-helix-helix protein CopG domain-containing protein</fullName>
    </recommendedName>
</protein>
<accession>A0A138ATT7</accession>
<evidence type="ECO:0000313" key="1">
    <source>
        <dbReference type="EMBL" id="KXP13819.1"/>
    </source>
</evidence>
<dbReference type="RefSeq" id="WP_068570503.1">
    <property type="nucleotide sequence ID" value="NZ_LSRF01000011.1"/>
</dbReference>
<reference evidence="2" key="1">
    <citation type="submission" date="2016-02" db="EMBL/GenBank/DDBJ databases">
        <authorList>
            <person name="Wen L."/>
            <person name="He K."/>
            <person name="Yang H."/>
        </authorList>
    </citation>
    <scope>NUCLEOTIDE SEQUENCE [LARGE SCALE GENOMIC DNA]</scope>
    <source>
        <strain evidence="2">JCM 15929</strain>
    </source>
</reference>
<dbReference type="AlphaFoldDB" id="A0A138ATT7"/>
<name>A0A138ATT7_9ACTN</name>
<dbReference type="EMBL" id="LSRF01000011">
    <property type="protein sequence ID" value="KXP13819.1"/>
    <property type="molecule type" value="Genomic_DNA"/>
</dbReference>
<organism evidence="1 2">
    <name type="scientific">Tsukamurella pseudospumae</name>
    <dbReference type="NCBI Taxonomy" id="239498"/>
    <lineage>
        <taxon>Bacteria</taxon>
        <taxon>Bacillati</taxon>
        <taxon>Actinomycetota</taxon>
        <taxon>Actinomycetes</taxon>
        <taxon>Mycobacteriales</taxon>
        <taxon>Tsukamurellaceae</taxon>
        <taxon>Tsukamurella</taxon>
    </lineage>
</organism>
<sequence length="84" mass="9476">MSHRTQITLEDAQYERLLAESRASGLGLAELVRRAVDRTYGAPDADEFDAALDRSFGSWGAETPDGAEYVESIRPARKDRFTRW</sequence>
<evidence type="ECO:0000313" key="2">
    <source>
        <dbReference type="Proteomes" id="UP000070258"/>
    </source>
</evidence>
<evidence type="ECO:0008006" key="3">
    <source>
        <dbReference type="Google" id="ProtNLM"/>
    </source>
</evidence>